<feature type="non-terminal residue" evidence="1">
    <location>
        <position position="1"/>
    </location>
</feature>
<dbReference type="OrthoDB" id="2379181at2759"/>
<reference evidence="1" key="1">
    <citation type="submission" date="2022-08" db="EMBL/GenBank/DDBJ databases">
        <authorList>
            <person name="Kallberg Y."/>
            <person name="Tangrot J."/>
            <person name="Rosling A."/>
        </authorList>
    </citation>
    <scope>NUCLEOTIDE SEQUENCE</scope>
    <source>
        <strain evidence="1">Wild A</strain>
    </source>
</reference>
<keyword evidence="2" id="KW-1185">Reference proteome</keyword>
<name>A0A9W4T824_9GLOM</name>
<proteinExistence type="predicted"/>
<dbReference type="EMBL" id="CAMKVN010016442">
    <property type="protein sequence ID" value="CAI2197512.1"/>
    <property type="molecule type" value="Genomic_DNA"/>
</dbReference>
<feature type="non-terminal residue" evidence="1">
    <location>
        <position position="51"/>
    </location>
</feature>
<comment type="caution">
    <text evidence="1">The sequence shown here is derived from an EMBL/GenBank/DDBJ whole genome shotgun (WGS) entry which is preliminary data.</text>
</comment>
<evidence type="ECO:0000313" key="2">
    <source>
        <dbReference type="Proteomes" id="UP001153678"/>
    </source>
</evidence>
<accession>A0A9W4T824</accession>
<protein>
    <submittedName>
        <fullName evidence="1">4915_t:CDS:1</fullName>
    </submittedName>
</protein>
<dbReference type="AlphaFoldDB" id="A0A9W4T824"/>
<dbReference type="Proteomes" id="UP001153678">
    <property type="component" value="Unassembled WGS sequence"/>
</dbReference>
<evidence type="ECO:0000313" key="1">
    <source>
        <dbReference type="EMBL" id="CAI2197512.1"/>
    </source>
</evidence>
<organism evidence="1 2">
    <name type="scientific">Funneliformis geosporum</name>
    <dbReference type="NCBI Taxonomy" id="1117311"/>
    <lineage>
        <taxon>Eukaryota</taxon>
        <taxon>Fungi</taxon>
        <taxon>Fungi incertae sedis</taxon>
        <taxon>Mucoromycota</taxon>
        <taxon>Glomeromycotina</taxon>
        <taxon>Glomeromycetes</taxon>
        <taxon>Glomerales</taxon>
        <taxon>Glomeraceae</taxon>
        <taxon>Funneliformis</taxon>
    </lineage>
</organism>
<sequence length="51" mass="5937">ICYNERLEINMNFEEEFEDTTHKNEVDTLLDEAEEFQSISIIDEGLAKAIS</sequence>
<gene>
    <name evidence="1" type="ORF">FWILDA_LOCUS18115</name>
</gene>